<dbReference type="AlphaFoldDB" id="W0RE22"/>
<reference evidence="1 2" key="1">
    <citation type="journal article" date="2014" name="Genome Announc.">
        <title>Genome Sequence and Methylome of Soil Bacterium Gemmatirosa kalamazoonensis KBS708T, a Member of the Rarely Cultivated Gemmatimonadetes Phylum.</title>
        <authorList>
            <person name="Debruyn J.M."/>
            <person name="Radosevich M."/>
            <person name="Wommack K.E."/>
            <person name="Polson S.W."/>
            <person name="Hauser L.J."/>
            <person name="Fawaz M.N."/>
            <person name="Korlach J."/>
            <person name="Tsai Y.C."/>
        </authorList>
    </citation>
    <scope>NUCLEOTIDE SEQUENCE [LARGE SCALE GENOMIC DNA]</scope>
    <source>
        <strain evidence="1 2">KBS708</strain>
    </source>
</reference>
<name>W0RE22_9BACT</name>
<proteinExistence type="predicted"/>
<evidence type="ECO:0000313" key="2">
    <source>
        <dbReference type="Proteomes" id="UP000019151"/>
    </source>
</evidence>
<dbReference type="EMBL" id="CP007128">
    <property type="protein sequence ID" value="AHG87633.1"/>
    <property type="molecule type" value="Genomic_DNA"/>
</dbReference>
<dbReference type="Proteomes" id="UP000019151">
    <property type="component" value="Chromosome"/>
</dbReference>
<sequence>MVAAAPVAVPAMATALMSGGIYFSGWVAGGVQVPYQMAKDWLLSERVVAHVPDGTGHMLNVRVRHLRESALLYDGGAPAIHLQQDDGVRVLTGAAAQRGLGVLLARSNAWGASASQVRAAVQRIGERGDVTGWLRAASRLSARPGGRVMAKMRKVGALGLTPVERLAVEMALHEDAERKILEGELAHLAEAWKAAEEIAAIADVL</sequence>
<keyword evidence="2" id="KW-1185">Reference proteome</keyword>
<protein>
    <submittedName>
        <fullName evidence="1">Uncharacterized protein</fullName>
    </submittedName>
</protein>
<gene>
    <name evidence="1" type="ORF">J421_0096</name>
</gene>
<organism evidence="1 2">
    <name type="scientific">Gemmatirosa kalamazoonensis</name>
    <dbReference type="NCBI Taxonomy" id="861299"/>
    <lineage>
        <taxon>Bacteria</taxon>
        <taxon>Pseudomonadati</taxon>
        <taxon>Gemmatimonadota</taxon>
        <taxon>Gemmatimonadia</taxon>
        <taxon>Gemmatimonadales</taxon>
        <taxon>Gemmatimonadaceae</taxon>
        <taxon>Gemmatirosa</taxon>
    </lineage>
</organism>
<dbReference type="KEGG" id="gba:J421_0096"/>
<dbReference type="InParanoid" id="W0RE22"/>
<evidence type="ECO:0000313" key="1">
    <source>
        <dbReference type="EMBL" id="AHG87633.1"/>
    </source>
</evidence>
<dbReference type="STRING" id="861299.J421_0096"/>
<accession>W0RE22</accession>
<dbReference type="HOGENOM" id="CLU_1335921_0_0_0"/>